<dbReference type="EMBL" id="JACHHU010000033">
    <property type="protein sequence ID" value="MBB6544640.1"/>
    <property type="molecule type" value="Genomic_DNA"/>
</dbReference>
<sequence length="131" mass="15257">MKQRLSFAYFTLLSDNIVEVVVDEGVEMSLEMVEECHQFIEKYCPDDFALLVNRVNQYDYSYEAKLTLASYANLKAIAFVYYTPDGKETINKLSKARSHDDWNMKTFAGLNMGWPDAFDWLQQELLVVCEK</sequence>
<dbReference type="RefSeq" id="WP_184425934.1">
    <property type="nucleotide sequence ID" value="NZ_AP027362.1"/>
</dbReference>
<name>A0A7X0NJN2_9GAMM</name>
<evidence type="ECO:0000313" key="1">
    <source>
        <dbReference type="EMBL" id="MBB6544640.1"/>
    </source>
</evidence>
<organism evidence="1 2">
    <name type="scientific">Thalassotalea piscium</name>
    <dbReference type="NCBI Taxonomy" id="1230533"/>
    <lineage>
        <taxon>Bacteria</taxon>
        <taxon>Pseudomonadati</taxon>
        <taxon>Pseudomonadota</taxon>
        <taxon>Gammaproteobacteria</taxon>
        <taxon>Alteromonadales</taxon>
        <taxon>Colwelliaceae</taxon>
        <taxon>Thalassotalea</taxon>
    </lineage>
</organism>
<protein>
    <recommendedName>
        <fullName evidence="3">STAS/SEC14 domain-containing protein</fullName>
    </recommendedName>
</protein>
<proteinExistence type="predicted"/>
<evidence type="ECO:0000313" key="2">
    <source>
        <dbReference type="Proteomes" id="UP000537141"/>
    </source>
</evidence>
<comment type="caution">
    <text evidence="1">The sequence shown here is derived from an EMBL/GenBank/DDBJ whole genome shotgun (WGS) entry which is preliminary data.</text>
</comment>
<accession>A0A7X0NJN2</accession>
<dbReference type="AlphaFoldDB" id="A0A7X0NJN2"/>
<dbReference type="Proteomes" id="UP000537141">
    <property type="component" value="Unassembled WGS sequence"/>
</dbReference>
<evidence type="ECO:0008006" key="3">
    <source>
        <dbReference type="Google" id="ProtNLM"/>
    </source>
</evidence>
<reference evidence="1 2" key="1">
    <citation type="submission" date="2020-08" db="EMBL/GenBank/DDBJ databases">
        <title>Genomic Encyclopedia of Type Strains, Phase IV (KMG-IV): sequencing the most valuable type-strain genomes for metagenomic binning, comparative biology and taxonomic classification.</title>
        <authorList>
            <person name="Goeker M."/>
        </authorList>
    </citation>
    <scope>NUCLEOTIDE SEQUENCE [LARGE SCALE GENOMIC DNA]</scope>
    <source>
        <strain evidence="1 2">DSM 26287</strain>
    </source>
</reference>
<keyword evidence="2" id="KW-1185">Reference proteome</keyword>
<gene>
    <name evidence="1" type="ORF">HNQ55_003173</name>
</gene>